<organism evidence="1">
    <name type="scientific">gut metagenome</name>
    <dbReference type="NCBI Taxonomy" id="749906"/>
    <lineage>
        <taxon>unclassified sequences</taxon>
        <taxon>metagenomes</taxon>
        <taxon>organismal metagenomes</taxon>
    </lineage>
</organism>
<name>J9FFJ5_9ZZZZ</name>
<accession>J9FFJ5</accession>
<evidence type="ECO:0008006" key="2">
    <source>
        <dbReference type="Google" id="ProtNLM"/>
    </source>
</evidence>
<proteinExistence type="predicted"/>
<comment type="caution">
    <text evidence="1">The sequence shown here is derived from an EMBL/GenBank/DDBJ whole genome shotgun (WGS) entry which is preliminary data.</text>
</comment>
<protein>
    <recommendedName>
        <fullName evidence="2">C_GCAxxG_C_C family protein</fullName>
    </recommendedName>
</protein>
<evidence type="ECO:0000313" key="1">
    <source>
        <dbReference type="EMBL" id="EJW93676.1"/>
    </source>
</evidence>
<dbReference type="EMBL" id="AMCI01006828">
    <property type="protein sequence ID" value="EJW93676.1"/>
    <property type="molecule type" value="Genomic_DNA"/>
</dbReference>
<dbReference type="Pfam" id="PF09719">
    <property type="entry name" value="C_GCAxxG_C_C"/>
    <property type="match status" value="1"/>
</dbReference>
<dbReference type="AlphaFoldDB" id="J9FFJ5"/>
<gene>
    <name evidence="1" type="ORF">EVA_18217</name>
</gene>
<dbReference type="InterPro" id="IPR010181">
    <property type="entry name" value="CGCAxxGCC_motif"/>
</dbReference>
<reference evidence="1" key="1">
    <citation type="journal article" date="2012" name="PLoS ONE">
        <title>Gene sets for utilization of primary and secondary nutrition supplies in the distal gut of endangered iberian lynx.</title>
        <authorList>
            <person name="Alcaide M."/>
            <person name="Messina E."/>
            <person name="Richter M."/>
            <person name="Bargiela R."/>
            <person name="Peplies J."/>
            <person name="Huws S.A."/>
            <person name="Newbold C.J."/>
            <person name="Golyshin P.N."/>
            <person name="Simon M.A."/>
            <person name="Lopez G."/>
            <person name="Yakimov M.M."/>
            <person name="Ferrer M."/>
        </authorList>
    </citation>
    <scope>NUCLEOTIDE SEQUENCE</scope>
</reference>
<sequence>MTGGACVISYFTGKPSLTERDHVEHKSALGEFTQWFKEEMLIEYGGFDCEDISKGNPAKRVELCPEIIAKTYEKCMEILTERGIIQC</sequence>